<keyword evidence="3" id="KW-1185">Reference proteome</keyword>
<feature type="transmembrane region" description="Helical" evidence="1">
    <location>
        <begin position="361"/>
        <end position="379"/>
    </location>
</feature>
<dbReference type="PANTHER" id="PTHR32063:SF0">
    <property type="entry name" value="SWARMING MOTILITY PROTEIN SWRC"/>
    <property type="match status" value="1"/>
</dbReference>
<feature type="transmembrane region" description="Helical" evidence="1">
    <location>
        <begin position="410"/>
        <end position="432"/>
    </location>
</feature>
<dbReference type="Gene3D" id="3.30.2090.10">
    <property type="entry name" value="Multidrug efflux transporter AcrB TolC docking domain, DN and DC subdomains"/>
    <property type="match status" value="1"/>
</dbReference>
<dbReference type="AlphaFoldDB" id="A0A7V8SXJ1"/>
<sequence>LNGLVGRDFIPPDDQSELTMVFDSPVGTSLEGTARIATQLAERTQQQRGVEFVWASVLNQDNHGQLYIRLADSSKRKFSSGDVANDIRRILAEPAYRDLRALVLMPSPLGSGVDYGTIRPLILGPDFFRAVSIGEQATSELRKVTGLVDVSAEVNLNNPELQVHIDRQRASDLGVRAADVANAVRLMVAGTDRISTYKEGAEQYDVTMQLTPEQQRNTRILARLMIPSSKVGQVRLDNIATLARGMGPTIIDRYNRQFQVALTANNSAGLSFDSAVREVSAAIEKVPHPGYSVKFTGTVKILDETTRSLMVAFLLACIFMYMVLAAQFESFLHPFTIMLSLPLSIPFALLTLWATNRTLNLWSALGVFLLLGIVEKNGILQVDYMNRLREQGMPLREAILQANHVRLRPILMTTLSIVAGLIPTALGIGAGATQRSAIAATIIGGQTLCLLLSLLITPVVYSVFAELGEGGMVGRVRTPLRRLRVSLARFLSFPSPEI</sequence>
<keyword evidence="1" id="KW-0472">Membrane</keyword>
<dbReference type="PANTHER" id="PTHR32063">
    <property type="match status" value="1"/>
</dbReference>
<dbReference type="InterPro" id="IPR001036">
    <property type="entry name" value="Acrflvin-R"/>
</dbReference>
<name>A0A7V8SXJ1_9BACT</name>
<comment type="caution">
    <text evidence="2">The sequence shown here is derived from an EMBL/GenBank/DDBJ whole genome shotgun (WGS) entry which is preliminary data.</text>
</comment>
<organism evidence="2 3">
    <name type="scientific">Candidatus Acidiferrum panamense</name>
    <dbReference type="NCBI Taxonomy" id="2741543"/>
    <lineage>
        <taxon>Bacteria</taxon>
        <taxon>Pseudomonadati</taxon>
        <taxon>Acidobacteriota</taxon>
        <taxon>Terriglobia</taxon>
        <taxon>Candidatus Acidiferrales</taxon>
        <taxon>Candidatus Acidiferrum</taxon>
    </lineage>
</organism>
<dbReference type="Proteomes" id="UP000567293">
    <property type="component" value="Unassembled WGS sequence"/>
</dbReference>
<dbReference type="SUPFAM" id="SSF82693">
    <property type="entry name" value="Multidrug efflux transporter AcrB pore domain, PN1, PN2, PC1 and PC2 subdomains"/>
    <property type="match status" value="1"/>
</dbReference>
<evidence type="ECO:0000313" key="3">
    <source>
        <dbReference type="Proteomes" id="UP000567293"/>
    </source>
</evidence>
<dbReference type="EMBL" id="JACDQQ010001330">
    <property type="protein sequence ID" value="MBA0086053.1"/>
    <property type="molecule type" value="Genomic_DNA"/>
</dbReference>
<proteinExistence type="predicted"/>
<accession>A0A7V8SXJ1</accession>
<protein>
    <submittedName>
        <fullName evidence="2">Efflux RND transporter permease subunit</fullName>
    </submittedName>
</protein>
<dbReference type="InterPro" id="IPR027463">
    <property type="entry name" value="AcrB_DN_DC_subdom"/>
</dbReference>
<dbReference type="Gene3D" id="3.30.70.1430">
    <property type="entry name" value="Multidrug efflux transporter AcrB pore domain"/>
    <property type="match status" value="1"/>
</dbReference>
<dbReference type="Pfam" id="PF00873">
    <property type="entry name" value="ACR_tran"/>
    <property type="match status" value="1"/>
</dbReference>
<keyword evidence="1" id="KW-0812">Transmembrane</keyword>
<dbReference type="Gene3D" id="3.30.70.1440">
    <property type="entry name" value="Multidrug efflux transporter AcrB pore domain"/>
    <property type="match status" value="1"/>
</dbReference>
<keyword evidence="1" id="KW-1133">Transmembrane helix</keyword>
<gene>
    <name evidence="2" type="ORF">HRJ53_13725</name>
</gene>
<evidence type="ECO:0000313" key="2">
    <source>
        <dbReference type="EMBL" id="MBA0086053.1"/>
    </source>
</evidence>
<dbReference type="GO" id="GO:0042910">
    <property type="term" value="F:xenobiotic transmembrane transporter activity"/>
    <property type="evidence" value="ECO:0007669"/>
    <property type="project" value="TreeGrafter"/>
</dbReference>
<dbReference type="SUPFAM" id="SSF82714">
    <property type="entry name" value="Multidrug efflux transporter AcrB TolC docking domain, DN and DC subdomains"/>
    <property type="match status" value="1"/>
</dbReference>
<dbReference type="Gene3D" id="1.20.1640.10">
    <property type="entry name" value="Multidrug efflux transporter AcrB transmembrane domain"/>
    <property type="match status" value="1"/>
</dbReference>
<dbReference type="GO" id="GO:0005886">
    <property type="term" value="C:plasma membrane"/>
    <property type="evidence" value="ECO:0007669"/>
    <property type="project" value="TreeGrafter"/>
</dbReference>
<reference evidence="2" key="1">
    <citation type="submission" date="2020-06" db="EMBL/GenBank/DDBJ databases">
        <title>Legume-microbial interactions unlock mineral nutrients during tropical forest succession.</title>
        <authorList>
            <person name="Epihov D.Z."/>
        </authorList>
    </citation>
    <scope>NUCLEOTIDE SEQUENCE [LARGE SCALE GENOMIC DNA]</scope>
    <source>
        <strain evidence="2">Pan2503</strain>
    </source>
</reference>
<evidence type="ECO:0000256" key="1">
    <source>
        <dbReference type="SAM" id="Phobius"/>
    </source>
</evidence>
<feature type="transmembrane region" description="Helical" evidence="1">
    <location>
        <begin position="438"/>
        <end position="464"/>
    </location>
</feature>
<feature type="transmembrane region" description="Helical" evidence="1">
    <location>
        <begin position="309"/>
        <end position="328"/>
    </location>
</feature>
<feature type="non-terminal residue" evidence="2">
    <location>
        <position position="1"/>
    </location>
</feature>
<dbReference type="SUPFAM" id="SSF82866">
    <property type="entry name" value="Multidrug efflux transporter AcrB transmembrane domain"/>
    <property type="match status" value="1"/>
</dbReference>
<feature type="transmembrane region" description="Helical" evidence="1">
    <location>
        <begin position="335"/>
        <end position="355"/>
    </location>
</feature>